<dbReference type="GO" id="GO:0006302">
    <property type="term" value="P:double-strand break repair"/>
    <property type="evidence" value="ECO:0007669"/>
    <property type="project" value="TreeGrafter"/>
</dbReference>
<dbReference type="GO" id="GO:0006260">
    <property type="term" value="P:DNA replication"/>
    <property type="evidence" value="ECO:0007669"/>
    <property type="project" value="UniProtKB-UniRule"/>
</dbReference>
<keyword evidence="13" id="KW-1185">Reference proteome</keyword>
<evidence type="ECO:0000256" key="8">
    <source>
        <dbReference type="ARBA" id="ARBA00023125"/>
    </source>
</evidence>
<comment type="function">
    <text evidence="9 10">The RecF protein is involved in DNA metabolism; it is required for DNA replication and normal SOS inducibility. RecF binds preferentially to single-stranded, linear DNA. It also seems to bind ATP.</text>
</comment>
<dbReference type="STRING" id="1913578.LPB140_05440"/>
<dbReference type="Proteomes" id="UP000242561">
    <property type="component" value="Chromosome"/>
</dbReference>
<evidence type="ECO:0000313" key="13">
    <source>
        <dbReference type="Proteomes" id="UP000242561"/>
    </source>
</evidence>
<keyword evidence="9 10" id="KW-0227">DNA damage</keyword>
<dbReference type="InterPro" id="IPR042174">
    <property type="entry name" value="RecF_2"/>
</dbReference>
<protein>
    <recommendedName>
        <fullName evidence="3 9">DNA replication and repair protein RecF</fullName>
    </recommendedName>
</protein>
<evidence type="ECO:0000256" key="3">
    <source>
        <dbReference type="ARBA" id="ARBA00020170"/>
    </source>
</evidence>
<dbReference type="InterPro" id="IPR001238">
    <property type="entry name" value="DNA-binding_RecF"/>
</dbReference>
<dbReference type="NCBIfam" id="TIGR00611">
    <property type="entry name" value="recf"/>
    <property type="match status" value="1"/>
</dbReference>
<evidence type="ECO:0000256" key="5">
    <source>
        <dbReference type="ARBA" id="ARBA00022705"/>
    </source>
</evidence>
<keyword evidence="6 9" id="KW-0547">Nucleotide-binding</keyword>
<comment type="similarity">
    <text evidence="2 9 10">Belongs to the RecF family.</text>
</comment>
<organism evidence="12 13">
    <name type="scientific">Sphingorhabdus lutea</name>
    <dbReference type="NCBI Taxonomy" id="1913578"/>
    <lineage>
        <taxon>Bacteria</taxon>
        <taxon>Pseudomonadati</taxon>
        <taxon>Pseudomonadota</taxon>
        <taxon>Alphaproteobacteria</taxon>
        <taxon>Sphingomonadales</taxon>
        <taxon>Sphingomonadaceae</taxon>
        <taxon>Sphingorhabdus</taxon>
    </lineage>
</organism>
<name>A0A1L3JB13_9SPHN</name>
<dbReference type="GO" id="GO:0000731">
    <property type="term" value="P:DNA synthesis involved in DNA repair"/>
    <property type="evidence" value="ECO:0007669"/>
    <property type="project" value="TreeGrafter"/>
</dbReference>
<dbReference type="PANTHER" id="PTHR32182">
    <property type="entry name" value="DNA REPLICATION AND REPAIR PROTEIN RECF"/>
    <property type="match status" value="1"/>
</dbReference>
<keyword evidence="8 9" id="KW-0238">DNA-binding</keyword>
<dbReference type="PANTHER" id="PTHR32182:SF0">
    <property type="entry name" value="DNA REPLICATION AND REPAIR PROTEIN RECF"/>
    <property type="match status" value="1"/>
</dbReference>
<keyword evidence="7 9" id="KW-0067">ATP-binding</keyword>
<dbReference type="SUPFAM" id="SSF52540">
    <property type="entry name" value="P-loop containing nucleoside triphosphate hydrolases"/>
    <property type="match status" value="1"/>
</dbReference>
<dbReference type="InterPro" id="IPR003395">
    <property type="entry name" value="RecF/RecN/SMC_N"/>
</dbReference>
<dbReference type="Gene3D" id="3.40.50.300">
    <property type="entry name" value="P-loop containing nucleotide triphosphate hydrolases"/>
    <property type="match status" value="1"/>
</dbReference>
<keyword evidence="9 10" id="KW-0742">SOS response</keyword>
<dbReference type="InterPro" id="IPR018078">
    <property type="entry name" value="DNA-binding_RecF_CS"/>
</dbReference>
<dbReference type="PROSITE" id="PS00617">
    <property type="entry name" value="RECF_1"/>
    <property type="match status" value="1"/>
</dbReference>
<comment type="subcellular location">
    <subcellularLocation>
        <location evidence="1 9 10">Cytoplasm</location>
    </subcellularLocation>
</comment>
<dbReference type="RefSeq" id="WP_072558984.1">
    <property type="nucleotide sequence ID" value="NZ_CP018154.1"/>
</dbReference>
<keyword evidence="4 9" id="KW-0963">Cytoplasm</keyword>
<keyword evidence="9 10" id="KW-0234">DNA repair</keyword>
<gene>
    <name evidence="9" type="primary">recF</name>
    <name evidence="12" type="ORF">LPB140_05440</name>
</gene>
<sequence length="355" mass="39929">MAITHLTLKDFRNHHDIAILPDHHFIVMTGPNGAGKTNILEAISLLTPGRGLRRAKMPDMIRNDAQGGFVVNAHIVDLIIGTGVDAAHPTRRIVRLNGENKPANHLSHLVSLSWLTPAMDRLFMEGASQRRQFIDRLVMAIIPDHGRHCLRYDRAVKQRNHILSQPGPLDHSWLNAVEIAMAEHGGALNDNRKKIIAMLNDILAPLPNEPFARPFLAMAHDRHHHDWPLYWRHERHIDARAGRTLAGPHKSDLLVTHSAKNIEAQHCSTGEQKALLLSIILAHMEIVRGASKRPFIMLLDEVTAHLDPVRRGALFERLDQSGAQIWMTGTEKYLFNEIDRSAHHVILDGPVLNDL</sequence>
<feature type="binding site" evidence="9">
    <location>
        <begin position="30"/>
        <end position="37"/>
    </location>
    <ligand>
        <name>ATP</name>
        <dbReference type="ChEBI" id="CHEBI:30616"/>
    </ligand>
</feature>
<dbReference type="AlphaFoldDB" id="A0A1L3JB13"/>
<dbReference type="KEGG" id="sphl:LPB140_05440"/>
<dbReference type="Pfam" id="PF02463">
    <property type="entry name" value="SMC_N"/>
    <property type="match status" value="1"/>
</dbReference>
<dbReference type="EMBL" id="CP018154">
    <property type="protein sequence ID" value="APG62334.1"/>
    <property type="molecule type" value="Genomic_DNA"/>
</dbReference>
<evidence type="ECO:0000256" key="2">
    <source>
        <dbReference type="ARBA" id="ARBA00008016"/>
    </source>
</evidence>
<evidence type="ECO:0000256" key="1">
    <source>
        <dbReference type="ARBA" id="ARBA00004496"/>
    </source>
</evidence>
<accession>A0A1L3JB13</accession>
<evidence type="ECO:0000313" key="12">
    <source>
        <dbReference type="EMBL" id="APG62334.1"/>
    </source>
</evidence>
<dbReference type="GO" id="GO:0009432">
    <property type="term" value="P:SOS response"/>
    <property type="evidence" value="ECO:0007669"/>
    <property type="project" value="UniProtKB-UniRule"/>
</dbReference>
<dbReference type="PROSITE" id="PS00618">
    <property type="entry name" value="RECF_2"/>
    <property type="match status" value="1"/>
</dbReference>
<evidence type="ECO:0000256" key="10">
    <source>
        <dbReference type="RuleBase" id="RU000578"/>
    </source>
</evidence>
<evidence type="ECO:0000256" key="6">
    <source>
        <dbReference type="ARBA" id="ARBA00022741"/>
    </source>
</evidence>
<evidence type="ECO:0000259" key="11">
    <source>
        <dbReference type="Pfam" id="PF02463"/>
    </source>
</evidence>
<dbReference type="Gene3D" id="1.20.1050.90">
    <property type="entry name" value="RecF/RecN/SMC, N-terminal domain"/>
    <property type="match status" value="1"/>
</dbReference>
<dbReference type="InterPro" id="IPR027417">
    <property type="entry name" value="P-loop_NTPase"/>
</dbReference>
<evidence type="ECO:0000256" key="7">
    <source>
        <dbReference type="ARBA" id="ARBA00022840"/>
    </source>
</evidence>
<reference evidence="12 13" key="1">
    <citation type="submission" date="2016-11" db="EMBL/GenBank/DDBJ databases">
        <title>Sphingorhabdus sp. LPB0140, isolated from marine environment.</title>
        <authorList>
            <person name="Kim E."/>
            <person name="Yi H."/>
        </authorList>
    </citation>
    <scope>NUCLEOTIDE SEQUENCE [LARGE SCALE GENOMIC DNA]</scope>
    <source>
        <strain evidence="12 13">LPB0140</strain>
    </source>
</reference>
<dbReference type="OrthoDB" id="9803889at2"/>
<dbReference type="HAMAP" id="MF_00365">
    <property type="entry name" value="RecF"/>
    <property type="match status" value="1"/>
</dbReference>
<dbReference type="GO" id="GO:0005524">
    <property type="term" value="F:ATP binding"/>
    <property type="evidence" value="ECO:0007669"/>
    <property type="project" value="UniProtKB-UniRule"/>
</dbReference>
<evidence type="ECO:0000256" key="9">
    <source>
        <dbReference type="HAMAP-Rule" id="MF_00365"/>
    </source>
</evidence>
<dbReference type="GO" id="GO:0005737">
    <property type="term" value="C:cytoplasm"/>
    <property type="evidence" value="ECO:0007669"/>
    <property type="project" value="UniProtKB-SubCell"/>
</dbReference>
<feature type="domain" description="RecF/RecN/SMC N-terminal" evidence="11">
    <location>
        <begin position="3"/>
        <end position="340"/>
    </location>
</feature>
<evidence type="ECO:0000256" key="4">
    <source>
        <dbReference type="ARBA" id="ARBA00022490"/>
    </source>
</evidence>
<dbReference type="GO" id="GO:0003697">
    <property type="term" value="F:single-stranded DNA binding"/>
    <property type="evidence" value="ECO:0007669"/>
    <property type="project" value="UniProtKB-UniRule"/>
</dbReference>
<proteinExistence type="inferred from homology"/>
<keyword evidence="5 9" id="KW-0235">DNA replication</keyword>